<evidence type="ECO:0000313" key="12">
    <source>
        <dbReference type="EMBL" id="VBB45744.1"/>
    </source>
</evidence>
<reference evidence="12" key="1">
    <citation type="submission" date="2018-07" db="EMBL/GenBank/DDBJ databases">
        <authorList>
            <consortium name="Genoscope - CEA"/>
            <person name="William W."/>
        </authorList>
    </citation>
    <scope>NUCLEOTIDE SEQUENCE</scope>
    <source>
        <strain evidence="12">IK1</strain>
    </source>
</reference>
<dbReference type="PANTHER" id="PTHR30329:SF21">
    <property type="entry name" value="LIPOPROTEIN YIAD-RELATED"/>
    <property type="match status" value="1"/>
</dbReference>
<keyword evidence="7" id="KW-0626">Porin</keyword>
<proteinExistence type="predicted"/>
<dbReference type="SUPFAM" id="SSF103647">
    <property type="entry name" value="TSP type-3 repeat"/>
    <property type="match status" value="2"/>
</dbReference>
<dbReference type="InterPro" id="IPR028974">
    <property type="entry name" value="TSP_type-3_rpt"/>
</dbReference>
<dbReference type="InterPro" id="IPR006665">
    <property type="entry name" value="OmpA-like"/>
</dbReference>
<dbReference type="PROSITE" id="PS51123">
    <property type="entry name" value="OMPA_2"/>
    <property type="match status" value="1"/>
</dbReference>
<evidence type="ECO:0000256" key="1">
    <source>
        <dbReference type="ARBA" id="ARBA00004571"/>
    </source>
</evidence>
<keyword evidence="6" id="KW-0406">Ion transport</keyword>
<dbReference type="InterPro" id="IPR006690">
    <property type="entry name" value="OMPA-like_CS"/>
</dbReference>
<feature type="domain" description="OmpA-like" evidence="11">
    <location>
        <begin position="370"/>
        <end position="485"/>
    </location>
</feature>
<evidence type="ECO:0000256" key="10">
    <source>
        <dbReference type="PROSITE-ProRule" id="PRU00473"/>
    </source>
</evidence>
<sequence length="485" mass="53318">MKQRYLFLSILFFTIQLGIAQDEDNRTAIGMYFTKSEYRGDLGNGLWNFDQSFNLGGSLSLQKYITPTFDLGIQAGYGKYNFRTMMGRKYDAFVFTNFKLNNGYIFNKTSTLSPFLTGGLGFAGYHAGIPNTKGLDFILPIGAGLKIQLTENIGLEYKYLVHFTNNDTRDGAVAAQGRNDIYGQHFAGLIISFGGIDTDHDGVKDKKDLCPNTPLGIMVDKNGCPLDTDGDGIPDYLDECPNVAGSRLFNGCPDSDGDGIPDNKDQCPNTPEDVKVNRMGCPKDYDNDGIPDYLDKCPDIKGLAKFEGCPDTDNDGIPDELDKCPTIAGLPQFNGCPDTDGDGIPDDIDKCPTIAGVAANKGCPNIKEETKEIFSQALQGIQFEIGKDVIRKESYGVLNKIVGILNENPAYNLEIIGHTDNQGNETFNQILSEKRAASVMKYLTDKGITASRLTSKGYGEMQPIADNKTTKGRYLNRRVEFNIFF</sequence>
<protein>
    <submittedName>
        <fullName evidence="12">OmpA/MotB domain protein</fullName>
    </submittedName>
</protein>
<dbReference type="PROSITE" id="PS01068">
    <property type="entry name" value="OMPA_1"/>
    <property type="match status" value="1"/>
</dbReference>
<evidence type="ECO:0000256" key="2">
    <source>
        <dbReference type="ARBA" id="ARBA00022448"/>
    </source>
</evidence>
<keyword evidence="4" id="KW-0812">Transmembrane</keyword>
<evidence type="ECO:0000256" key="4">
    <source>
        <dbReference type="ARBA" id="ARBA00022692"/>
    </source>
</evidence>
<dbReference type="Pfam" id="PF00691">
    <property type="entry name" value="OmpA"/>
    <property type="match status" value="1"/>
</dbReference>
<dbReference type="InterPro" id="IPR036737">
    <property type="entry name" value="OmpA-like_sf"/>
</dbReference>
<dbReference type="SUPFAM" id="SSF56925">
    <property type="entry name" value="OMPA-like"/>
    <property type="match status" value="1"/>
</dbReference>
<dbReference type="GO" id="GO:0046930">
    <property type="term" value="C:pore complex"/>
    <property type="evidence" value="ECO:0007669"/>
    <property type="project" value="UniProtKB-KW"/>
</dbReference>
<dbReference type="AlphaFoldDB" id="A0A653ACP0"/>
<dbReference type="SUPFAM" id="SSF103088">
    <property type="entry name" value="OmpA-like"/>
    <property type="match status" value="1"/>
</dbReference>
<evidence type="ECO:0000256" key="5">
    <source>
        <dbReference type="ARBA" id="ARBA00022729"/>
    </source>
</evidence>
<dbReference type="InterPro" id="IPR003367">
    <property type="entry name" value="Thrombospondin_3-like_rpt"/>
</dbReference>
<dbReference type="InterPro" id="IPR011250">
    <property type="entry name" value="OMP/PagP_B-barrel"/>
</dbReference>
<dbReference type="GO" id="GO:0007155">
    <property type="term" value="P:cell adhesion"/>
    <property type="evidence" value="ECO:0007669"/>
    <property type="project" value="InterPro"/>
</dbReference>
<dbReference type="GO" id="GO:0005509">
    <property type="term" value="F:calcium ion binding"/>
    <property type="evidence" value="ECO:0007669"/>
    <property type="project" value="InterPro"/>
</dbReference>
<name>A0A653ACP0_9BACT</name>
<dbReference type="Pfam" id="PF02412">
    <property type="entry name" value="TSP_3"/>
    <property type="match status" value="6"/>
</dbReference>
<dbReference type="InterPro" id="IPR050330">
    <property type="entry name" value="Bact_OuterMem_StrucFunc"/>
</dbReference>
<keyword evidence="2" id="KW-0813">Transport</keyword>
<dbReference type="GO" id="GO:0006811">
    <property type="term" value="P:monoatomic ion transport"/>
    <property type="evidence" value="ECO:0007669"/>
    <property type="project" value="UniProtKB-KW"/>
</dbReference>
<comment type="subcellular location">
    <subcellularLocation>
        <location evidence="1">Cell outer membrane</location>
        <topology evidence="1">Multi-pass membrane protein</topology>
    </subcellularLocation>
</comment>
<dbReference type="InterPro" id="IPR006664">
    <property type="entry name" value="OMP_bac"/>
</dbReference>
<dbReference type="PRINTS" id="PR01021">
    <property type="entry name" value="OMPADOMAIN"/>
</dbReference>
<dbReference type="Gene3D" id="3.30.1330.60">
    <property type="entry name" value="OmpA-like domain"/>
    <property type="match status" value="1"/>
</dbReference>
<evidence type="ECO:0000256" key="8">
    <source>
        <dbReference type="ARBA" id="ARBA00023136"/>
    </source>
</evidence>
<gene>
    <name evidence="12" type="ORF">TRIP_D310139</name>
</gene>
<dbReference type="GO" id="GO:0009279">
    <property type="term" value="C:cell outer membrane"/>
    <property type="evidence" value="ECO:0007669"/>
    <property type="project" value="UniProtKB-SubCell"/>
</dbReference>
<dbReference type="CDD" id="cd07185">
    <property type="entry name" value="OmpA_C-like"/>
    <property type="match status" value="1"/>
</dbReference>
<evidence type="ECO:0000256" key="7">
    <source>
        <dbReference type="ARBA" id="ARBA00023114"/>
    </source>
</evidence>
<evidence type="ECO:0000256" key="3">
    <source>
        <dbReference type="ARBA" id="ARBA00022452"/>
    </source>
</evidence>
<dbReference type="GO" id="GO:0015288">
    <property type="term" value="F:porin activity"/>
    <property type="evidence" value="ECO:0007669"/>
    <property type="project" value="UniProtKB-KW"/>
</dbReference>
<evidence type="ECO:0000256" key="9">
    <source>
        <dbReference type="ARBA" id="ARBA00023237"/>
    </source>
</evidence>
<keyword evidence="5" id="KW-0732">Signal</keyword>
<accession>A0A653ACP0</accession>
<keyword evidence="9" id="KW-0998">Cell outer membrane</keyword>
<dbReference type="Gene3D" id="4.10.1080.10">
    <property type="entry name" value="TSP type-3 repeat"/>
    <property type="match status" value="1"/>
</dbReference>
<dbReference type="PANTHER" id="PTHR30329">
    <property type="entry name" value="STATOR ELEMENT OF FLAGELLAR MOTOR COMPLEX"/>
    <property type="match status" value="1"/>
</dbReference>
<keyword evidence="8 10" id="KW-0472">Membrane</keyword>
<evidence type="ECO:0000256" key="6">
    <source>
        <dbReference type="ARBA" id="ARBA00023065"/>
    </source>
</evidence>
<evidence type="ECO:0000259" key="11">
    <source>
        <dbReference type="PROSITE" id="PS51123"/>
    </source>
</evidence>
<keyword evidence="3" id="KW-1134">Transmembrane beta strand</keyword>
<organism evidence="12">
    <name type="scientific">uncultured Paludibacter sp</name>
    <dbReference type="NCBI Taxonomy" id="497635"/>
    <lineage>
        <taxon>Bacteria</taxon>
        <taxon>Pseudomonadati</taxon>
        <taxon>Bacteroidota</taxon>
        <taxon>Bacteroidia</taxon>
        <taxon>Bacteroidales</taxon>
        <taxon>Paludibacteraceae</taxon>
        <taxon>Paludibacter</taxon>
        <taxon>environmental samples</taxon>
    </lineage>
</organism>
<dbReference type="EMBL" id="UPXZ01000025">
    <property type="protein sequence ID" value="VBB45744.1"/>
    <property type="molecule type" value="Genomic_DNA"/>
</dbReference>